<dbReference type="OrthoDB" id="2162691at2759"/>
<dbReference type="PANTHER" id="PTHR23319:SF4">
    <property type="entry name" value="GRAM DOMAIN CONTAINING 1B, ISOFORM E"/>
    <property type="match status" value="1"/>
</dbReference>
<dbReference type="Pfam" id="PF16016">
    <property type="entry name" value="VASt"/>
    <property type="match status" value="1"/>
</dbReference>
<dbReference type="EMBL" id="KZ308498">
    <property type="protein sequence ID" value="KAG8230591.1"/>
    <property type="molecule type" value="Genomic_DNA"/>
</dbReference>
<dbReference type="GO" id="GO:0032366">
    <property type="term" value="P:intracellular sterol transport"/>
    <property type="evidence" value="ECO:0007669"/>
    <property type="project" value="TreeGrafter"/>
</dbReference>
<comment type="caution">
    <text evidence="4">The sequence shown here is derived from an EMBL/GenBank/DDBJ whole genome shotgun (WGS) entry which is preliminary data.</text>
</comment>
<dbReference type="GO" id="GO:0120015">
    <property type="term" value="F:sterol transfer activity"/>
    <property type="evidence" value="ECO:0007669"/>
    <property type="project" value="TreeGrafter"/>
</dbReference>
<sequence length="172" mass="19321">MTVSLGQAIGPKSSRVTENYVMLKCSSPGHLYSLDLSAQNSGFPYADAFYCFSHFCLQDTTKIQASNEKSEELESTGHDQTRSSAPTCHFYVYSQLIFTKSVWVMKSVIEKSSWLGLEEFYDSLTSKLKLECENYSIEEGPRRRKHGIAGDKIAEAVQSKLVKDLVAKRQAK</sequence>
<name>A0A8K0KAF9_LADFU</name>
<organism evidence="4 5">
    <name type="scientific">Ladona fulva</name>
    <name type="common">Scarce chaser dragonfly</name>
    <name type="synonym">Libellula fulva</name>
    <dbReference type="NCBI Taxonomy" id="123851"/>
    <lineage>
        <taxon>Eukaryota</taxon>
        <taxon>Metazoa</taxon>
        <taxon>Ecdysozoa</taxon>
        <taxon>Arthropoda</taxon>
        <taxon>Hexapoda</taxon>
        <taxon>Insecta</taxon>
        <taxon>Pterygota</taxon>
        <taxon>Palaeoptera</taxon>
        <taxon>Odonata</taxon>
        <taxon>Epiprocta</taxon>
        <taxon>Anisoptera</taxon>
        <taxon>Libelluloidea</taxon>
        <taxon>Libellulidae</taxon>
        <taxon>Ladona</taxon>
    </lineage>
</organism>
<keyword evidence="2" id="KW-0472">Membrane</keyword>
<evidence type="ECO:0000313" key="5">
    <source>
        <dbReference type="Proteomes" id="UP000792457"/>
    </source>
</evidence>
<evidence type="ECO:0000256" key="1">
    <source>
        <dbReference type="ARBA" id="ARBA00004370"/>
    </source>
</evidence>
<feature type="non-terminal residue" evidence="4">
    <location>
        <position position="172"/>
    </location>
</feature>
<dbReference type="InterPro" id="IPR031968">
    <property type="entry name" value="VASt"/>
</dbReference>
<feature type="domain" description="VASt" evidence="3">
    <location>
        <begin position="1"/>
        <end position="136"/>
    </location>
</feature>
<dbReference type="PROSITE" id="PS51778">
    <property type="entry name" value="VAST"/>
    <property type="match status" value="1"/>
</dbReference>
<dbReference type="GO" id="GO:0005789">
    <property type="term" value="C:endoplasmic reticulum membrane"/>
    <property type="evidence" value="ECO:0007669"/>
    <property type="project" value="TreeGrafter"/>
</dbReference>
<gene>
    <name evidence="4" type="ORF">J437_LFUL004504</name>
</gene>
<dbReference type="InterPro" id="IPR051482">
    <property type="entry name" value="Cholesterol_transport"/>
</dbReference>
<proteinExistence type="predicted"/>
<dbReference type="GO" id="GO:0005886">
    <property type="term" value="C:plasma membrane"/>
    <property type="evidence" value="ECO:0007669"/>
    <property type="project" value="TreeGrafter"/>
</dbReference>
<reference evidence="4" key="1">
    <citation type="submission" date="2013-04" db="EMBL/GenBank/DDBJ databases">
        <authorList>
            <person name="Qu J."/>
            <person name="Murali S.C."/>
            <person name="Bandaranaike D."/>
            <person name="Bellair M."/>
            <person name="Blankenburg K."/>
            <person name="Chao H."/>
            <person name="Dinh H."/>
            <person name="Doddapaneni H."/>
            <person name="Downs B."/>
            <person name="Dugan-Rocha S."/>
            <person name="Elkadiri S."/>
            <person name="Gnanaolivu R.D."/>
            <person name="Hernandez B."/>
            <person name="Javaid M."/>
            <person name="Jayaseelan J.C."/>
            <person name="Lee S."/>
            <person name="Li M."/>
            <person name="Ming W."/>
            <person name="Munidasa M."/>
            <person name="Muniz J."/>
            <person name="Nguyen L."/>
            <person name="Ongeri F."/>
            <person name="Osuji N."/>
            <person name="Pu L.-L."/>
            <person name="Puazo M."/>
            <person name="Qu C."/>
            <person name="Quiroz J."/>
            <person name="Raj R."/>
            <person name="Weissenberger G."/>
            <person name="Xin Y."/>
            <person name="Zou X."/>
            <person name="Han Y."/>
            <person name="Richards S."/>
            <person name="Worley K."/>
            <person name="Muzny D."/>
            <person name="Gibbs R."/>
        </authorList>
    </citation>
    <scope>NUCLEOTIDE SEQUENCE</scope>
    <source>
        <strain evidence="4">Sampled in the wild</strain>
    </source>
</reference>
<reference evidence="4" key="2">
    <citation type="submission" date="2017-10" db="EMBL/GenBank/DDBJ databases">
        <title>Ladona fulva Genome sequencing and assembly.</title>
        <authorList>
            <person name="Murali S."/>
            <person name="Richards S."/>
            <person name="Bandaranaike D."/>
            <person name="Bellair M."/>
            <person name="Blankenburg K."/>
            <person name="Chao H."/>
            <person name="Dinh H."/>
            <person name="Doddapaneni H."/>
            <person name="Dugan-Rocha S."/>
            <person name="Elkadiri S."/>
            <person name="Gnanaolivu R."/>
            <person name="Hernandez B."/>
            <person name="Skinner E."/>
            <person name="Javaid M."/>
            <person name="Lee S."/>
            <person name="Li M."/>
            <person name="Ming W."/>
            <person name="Munidasa M."/>
            <person name="Muniz J."/>
            <person name="Nguyen L."/>
            <person name="Hughes D."/>
            <person name="Osuji N."/>
            <person name="Pu L.-L."/>
            <person name="Puazo M."/>
            <person name="Qu C."/>
            <person name="Quiroz J."/>
            <person name="Raj R."/>
            <person name="Weissenberger G."/>
            <person name="Xin Y."/>
            <person name="Zou X."/>
            <person name="Han Y."/>
            <person name="Worley K."/>
            <person name="Muzny D."/>
            <person name="Gibbs R."/>
        </authorList>
    </citation>
    <scope>NUCLEOTIDE SEQUENCE</scope>
    <source>
        <strain evidence="4">Sampled in the wild</strain>
    </source>
</reference>
<evidence type="ECO:0000313" key="4">
    <source>
        <dbReference type="EMBL" id="KAG8230591.1"/>
    </source>
</evidence>
<accession>A0A8K0KAF9</accession>
<dbReference type="PANTHER" id="PTHR23319">
    <property type="entry name" value="GRAM DOMAIN CONTAINING 1B, ISOFORM E"/>
    <property type="match status" value="1"/>
</dbReference>
<comment type="subcellular location">
    <subcellularLocation>
        <location evidence="1">Membrane</location>
    </subcellularLocation>
</comment>
<keyword evidence="5" id="KW-1185">Reference proteome</keyword>
<dbReference type="AlphaFoldDB" id="A0A8K0KAF9"/>
<dbReference type="Proteomes" id="UP000792457">
    <property type="component" value="Unassembled WGS sequence"/>
</dbReference>
<dbReference type="GO" id="GO:0032934">
    <property type="term" value="F:sterol binding"/>
    <property type="evidence" value="ECO:0007669"/>
    <property type="project" value="TreeGrafter"/>
</dbReference>
<protein>
    <recommendedName>
        <fullName evidence="3">VASt domain-containing protein</fullName>
    </recommendedName>
</protein>
<evidence type="ECO:0000256" key="2">
    <source>
        <dbReference type="ARBA" id="ARBA00023136"/>
    </source>
</evidence>
<evidence type="ECO:0000259" key="3">
    <source>
        <dbReference type="PROSITE" id="PS51778"/>
    </source>
</evidence>
<dbReference type="GO" id="GO:0140268">
    <property type="term" value="C:endoplasmic reticulum-plasma membrane contact site"/>
    <property type="evidence" value="ECO:0007669"/>
    <property type="project" value="TreeGrafter"/>
</dbReference>